<feature type="coiled-coil region" evidence="1">
    <location>
        <begin position="1040"/>
        <end position="1078"/>
    </location>
</feature>
<feature type="region of interest" description="Disordered" evidence="2">
    <location>
        <begin position="1"/>
        <end position="193"/>
    </location>
</feature>
<evidence type="ECO:0000256" key="1">
    <source>
        <dbReference type="SAM" id="Coils"/>
    </source>
</evidence>
<feature type="region of interest" description="Disordered" evidence="2">
    <location>
        <begin position="310"/>
        <end position="339"/>
    </location>
</feature>
<gene>
    <name evidence="4" type="ORF">PDE_07227</name>
</gene>
<feature type="region of interest" description="Disordered" evidence="2">
    <location>
        <begin position="421"/>
        <end position="444"/>
    </location>
</feature>
<feature type="compositionally biased region" description="Polar residues" evidence="2">
    <location>
        <begin position="97"/>
        <end position="113"/>
    </location>
</feature>
<protein>
    <recommendedName>
        <fullName evidence="3">DUF7603 domain-containing protein</fullName>
    </recommendedName>
</protein>
<dbReference type="Proteomes" id="UP000019376">
    <property type="component" value="Unassembled WGS sequence"/>
</dbReference>
<feature type="coiled-coil region" evidence="1">
    <location>
        <begin position="1150"/>
        <end position="1191"/>
    </location>
</feature>
<feature type="compositionally biased region" description="Low complexity" evidence="2">
    <location>
        <begin position="807"/>
        <end position="823"/>
    </location>
</feature>
<evidence type="ECO:0000259" key="3">
    <source>
        <dbReference type="Pfam" id="PF24554"/>
    </source>
</evidence>
<feature type="compositionally biased region" description="Polar residues" evidence="2">
    <location>
        <begin position="425"/>
        <end position="435"/>
    </location>
</feature>
<name>S8BBL1_PENO1</name>
<feature type="compositionally biased region" description="Low complexity" evidence="2">
    <location>
        <begin position="29"/>
        <end position="48"/>
    </location>
</feature>
<dbReference type="HOGENOM" id="CLU_002590_0_0_1"/>
<dbReference type="GO" id="GO:0099152">
    <property type="term" value="P:regulation of neurotransmitter receptor transport, endosome to postsynaptic membrane"/>
    <property type="evidence" value="ECO:0007669"/>
    <property type="project" value="TreeGrafter"/>
</dbReference>
<dbReference type="STRING" id="933388.S8BBL1"/>
<dbReference type="GO" id="GO:0098887">
    <property type="term" value="P:neurotransmitter receptor transport, endosome to postsynaptic membrane"/>
    <property type="evidence" value="ECO:0007669"/>
    <property type="project" value="TreeGrafter"/>
</dbReference>
<dbReference type="PhylomeDB" id="S8BBL1"/>
<dbReference type="InterPro" id="IPR026204">
    <property type="entry name" value="GRIPAP1"/>
</dbReference>
<feature type="region of interest" description="Disordered" evidence="2">
    <location>
        <begin position="796"/>
        <end position="833"/>
    </location>
</feature>
<feature type="compositionally biased region" description="Basic and acidic residues" evidence="2">
    <location>
        <begin position="125"/>
        <end position="137"/>
    </location>
</feature>
<keyword evidence="1" id="KW-0175">Coiled coil</keyword>
<sequence>MASPHPVTAAWSGSPASRSSGAIPYRSSTTFHDTLATTATTRVTTATITPPPDTPTSRYSVTSLASTSSSSGLDYYSHTSPRPLSSQASGHRRLSSGAGQTHDQLAAQTQSRASLHRKPVPPPSHDQHADAVTEKAHLSSPLSIKERTVSSAAGVDSISPSSPAGVDSPVSVDSHSNRYSRGRPPSKPLRIDTVSTASYLRSVVGDGDGDDDDESVDYFDQDYEHQFTNGTGLGTPLHNRLLSEPFIPILNSPPPPQRRVTSMALHPSSSQKHPMKIDLDQRSMSMPIGHTDPRQPKTPGNKISSFFGWKAATPDSPGAESSSTEISDGGRSPMPSPMPPLANVPVRPPSYDIKGSGFGPPVRTPSVGTLSAHEAVFASKLNDLENELREVSSELAGSIRREMELEDLIERLQTEGPEINRRTSDYFSDSGTSSIRYGPDRQEDMEKVRRAAEQERAQLKAEFSLRLQEERIQRTASESHVQILENQVQQLRRERTDLSDLSSKSKELESALDNTRRKLLEERQSKDNFEDLLTAMRVELEQLRNERDILRDGQGPIAAKTQQLMDDLDALTVENASLAHQLNSEREGMQDSAPAAEVQRMMEELETLRAENASLAEKLRSTQATPAVVVNDPAEIERLMADVQALKSENASLMQQLQHERQVRAIDTSAAEETERLVANVEALTRENHALAEQLRQEREFRDNNVTTAEETQRLIAGMEALQTENAVLAQQLESERGVAKEESAFSDAGRQRYIEEIEALKNENASLAQLQGGRFASIPEEDGFRVKRHSTFGLSRSNSLARKPTSGLARSGSLSRSNSVSGPKERETRESLVDKVKDIEAQRDALHRTVRSLLHRQTFQEREFIKHTRVLEAELQRAKKATPPRKMGYEREVRNLREEVSHLRGRAEDALDSKWQCEKNLAGLKMDLDRAKQETGSLRALLLEHDTPVPEQGEIEQGSFDEVMVTSSSLESAFEQFQAERQQVEADGDTAGTEAISARSDELAHHVQHQLQINNSLRSRLAAAIDKGERDQRISVERINILQSRMRELEDNLLNAQNHSEEELGKHEEEVRLLQENHNAQLLRMKAGSRTPVALSPRPPSTPFGGRSPRLDVTTSGEGVPLASVVRAEVLEKHVKALERAVYEVDMEMEEVVGRMNRAQIDVAQLQSDRDDALRQTRRLQADIQAEREALRSVM</sequence>
<feature type="coiled-coil region" evidence="1">
    <location>
        <begin position="381"/>
        <end position="415"/>
    </location>
</feature>
<feature type="compositionally biased region" description="Basic and acidic residues" evidence="2">
    <location>
        <begin position="824"/>
        <end position="833"/>
    </location>
</feature>
<dbReference type="Pfam" id="PF24554">
    <property type="entry name" value="DUF7603"/>
    <property type="match status" value="1"/>
</dbReference>
<dbReference type="OrthoDB" id="5395440at2759"/>
<feature type="region of interest" description="Disordered" evidence="2">
    <location>
        <begin position="1086"/>
        <end position="1117"/>
    </location>
</feature>
<dbReference type="InterPro" id="IPR056023">
    <property type="entry name" value="DUF7603"/>
</dbReference>
<feature type="coiled-coil region" evidence="1">
    <location>
        <begin position="598"/>
        <end position="712"/>
    </location>
</feature>
<accession>S8BBL1</accession>
<reference evidence="4 5" key="1">
    <citation type="journal article" date="2013" name="PLoS ONE">
        <title>Genomic and secretomic analyses reveal unique features of the lignocellulolytic enzyme system of Penicillium decumbens.</title>
        <authorList>
            <person name="Liu G."/>
            <person name="Zhang L."/>
            <person name="Wei X."/>
            <person name="Zou G."/>
            <person name="Qin Y."/>
            <person name="Ma L."/>
            <person name="Li J."/>
            <person name="Zheng H."/>
            <person name="Wang S."/>
            <person name="Wang C."/>
            <person name="Xun L."/>
            <person name="Zhao G.-P."/>
            <person name="Zhou Z."/>
            <person name="Qu Y."/>
        </authorList>
    </citation>
    <scope>NUCLEOTIDE SEQUENCE [LARGE SCALE GENOMIC DNA]</scope>
    <source>
        <strain evidence="5">114-2 / CGMCC 5302</strain>
    </source>
</reference>
<dbReference type="PANTHER" id="PTHR18978:SF1">
    <property type="entry name" value="GRIP1-ASSOCIATED PROTEIN 1"/>
    <property type="match status" value="1"/>
</dbReference>
<dbReference type="eggNOG" id="ENOG502QU2M">
    <property type="taxonomic scope" value="Eukaryota"/>
</dbReference>
<dbReference type="EMBL" id="KB644414">
    <property type="protein sequence ID" value="EPS32267.1"/>
    <property type="molecule type" value="Genomic_DNA"/>
</dbReference>
<proteinExistence type="predicted"/>
<organism evidence="4 5">
    <name type="scientific">Penicillium oxalicum (strain 114-2 / CGMCC 5302)</name>
    <name type="common">Penicillium decumbens</name>
    <dbReference type="NCBI Taxonomy" id="933388"/>
    <lineage>
        <taxon>Eukaryota</taxon>
        <taxon>Fungi</taxon>
        <taxon>Dikarya</taxon>
        <taxon>Ascomycota</taxon>
        <taxon>Pezizomycotina</taxon>
        <taxon>Eurotiomycetes</taxon>
        <taxon>Eurotiomycetidae</taxon>
        <taxon>Eurotiales</taxon>
        <taxon>Aspergillaceae</taxon>
        <taxon>Penicillium</taxon>
    </lineage>
</organism>
<evidence type="ECO:0000313" key="4">
    <source>
        <dbReference type="EMBL" id="EPS32267.1"/>
    </source>
</evidence>
<evidence type="ECO:0000256" key="2">
    <source>
        <dbReference type="SAM" id="MobiDB-lite"/>
    </source>
</evidence>
<feature type="coiled-coil region" evidence="1">
    <location>
        <begin position="887"/>
        <end position="935"/>
    </location>
</feature>
<feature type="domain" description="DUF7603" evidence="3">
    <location>
        <begin position="921"/>
        <end position="1052"/>
    </location>
</feature>
<feature type="compositionally biased region" description="Low complexity" evidence="2">
    <location>
        <begin position="55"/>
        <end position="80"/>
    </location>
</feature>
<keyword evidence="5" id="KW-1185">Reference proteome</keyword>
<dbReference type="AlphaFoldDB" id="S8BBL1"/>
<evidence type="ECO:0000313" key="5">
    <source>
        <dbReference type="Proteomes" id="UP000019376"/>
    </source>
</evidence>
<dbReference type="PANTHER" id="PTHR18978">
    <property type="entry name" value="GRIP-1 ASSOCIATED PROTEIN 1"/>
    <property type="match status" value="1"/>
</dbReference>